<reference evidence="2" key="1">
    <citation type="submission" date="2010-10" db="EMBL/GenBank/DDBJ databases">
        <title>The complete genome of Rothia dentocariosa ATCC 17931.</title>
        <authorList>
            <person name="Muzny D."/>
            <person name="Qin X."/>
            <person name="Buhay C."/>
            <person name="Dugan-Rocha S."/>
            <person name="Ding Y."/>
            <person name="Chen G."/>
            <person name="Hawes A."/>
            <person name="Holder M."/>
            <person name="Jhangiani S."/>
            <person name="Johnson A."/>
            <person name="Khan Z."/>
            <person name="Li Z."/>
            <person name="Liu W."/>
            <person name="Liu X."/>
            <person name="Perez L."/>
            <person name="Shen H."/>
            <person name="Wang Q."/>
            <person name="Watt J."/>
            <person name="Xi L."/>
            <person name="Xin Y."/>
            <person name="Zhou J."/>
            <person name="Deng J."/>
            <person name="Jiang H."/>
            <person name="Liu Y."/>
            <person name="Qu J."/>
            <person name="Song X.-Z."/>
            <person name="Zhang L."/>
            <person name="Villasana D."/>
            <person name="Johnson A."/>
            <person name="Liu J."/>
            <person name="Liyanage D."/>
            <person name="Lorensuhewa L."/>
            <person name="Robinson T."/>
            <person name="Song A."/>
            <person name="Song B.-B."/>
            <person name="Dinh H."/>
            <person name="Thornton R."/>
            <person name="Coyle M."/>
            <person name="Francisco L."/>
            <person name="Jackson L."/>
            <person name="Javaid M."/>
            <person name="Korchina V."/>
            <person name="Kovar C."/>
            <person name="Mata R."/>
            <person name="Mathew T."/>
            <person name="Ngo R."/>
            <person name="Nguyen L."/>
            <person name="Nguyen N."/>
            <person name="Okwuonu G."/>
            <person name="Ongeri F."/>
            <person name="Pham C."/>
            <person name="Simmons D."/>
            <person name="Wilczek-Boney K."/>
            <person name="Hale W."/>
            <person name="Jakkamsetti A."/>
            <person name="Pham P."/>
            <person name="Ruth R."/>
            <person name="San Lucas F."/>
            <person name="Warren J."/>
            <person name="Zhang J."/>
            <person name="Zhao Z."/>
            <person name="Zhou C."/>
            <person name="Zhu D."/>
            <person name="Lee S."/>
            <person name="Bess C."/>
            <person name="Blankenburg K."/>
            <person name="Forbes L."/>
            <person name="Fu Q."/>
            <person name="Gubbala S."/>
            <person name="Hirani K."/>
            <person name="Jayaseelan J.C."/>
            <person name="Lara F."/>
            <person name="Munidasa M."/>
            <person name="Palculict T."/>
            <person name="Patil S."/>
            <person name="Pu L.-L."/>
            <person name="Saada N."/>
            <person name="Tang L."/>
            <person name="Weissenberger G."/>
            <person name="Zhu Y."/>
            <person name="Hemphill L."/>
            <person name="Shang Y."/>
            <person name="Youmans B."/>
            <person name="Ayvaz T."/>
            <person name="Ross M."/>
            <person name="Santibanez J."/>
            <person name="Aqrawi P."/>
            <person name="Gross S."/>
            <person name="Joshi V."/>
            <person name="Fowler G."/>
            <person name="Nazareth L."/>
            <person name="Reid J."/>
            <person name="Worley K."/>
            <person name="Petrosino J."/>
            <person name="Highlander S."/>
            <person name="Gibbs R."/>
        </authorList>
    </citation>
    <scope>NUCLEOTIDE SEQUENCE [LARGE SCALE GENOMIC DNA]</scope>
    <source>
        <strain evidence="2">ATCC 17931 / CDC X599 / XDIA</strain>
    </source>
</reference>
<dbReference type="AlphaFoldDB" id="E3H466"/>
<proteinExistence type="predicted"/>
<accession>E3H466</accession>
<dbReference type="Proteomes" id="UP000000387">
    <property type="component" value="Chromosome"/>
</dbReference>
<sequence>MLKTAYKVLPCSAVSEVIPSWNDLHMPHTGTAVYDKRGGSPTFRVEPTGYMRLPAYKEKLSVSVPCEVIAWHIHMPQDYSRLGIYPCQDYMPILHAFARRLRSPTITL</sequence>
<organism evidence="1 2">
    <name type="scientific">Rothia dentocariosa (strain ATCC 17931 / CDC X599 / XDIA)</name>
    <dbReference type="NCBI Taxonomy" id="762948"/>
    <lineage>
        <taxon>Bacteria</taxon>
        <taxon>Bacillati</taxon>
        <taxon>Actinomycetota</taxon>
        <taxon>Actinomycetes</taxon>
        <taxon>Micrococcales</taxon>
        <taxon>Micrococcaceae</taxon>
        <taxon>Rothia</taxon>
    </lineage>
</organism>
<gene>
    <name evidence="1" type="ordered locus">HMPREF0733_11112</name>
</gene>
<dbReference type="EMBL" id="CP002280">
    <property type="protein sequence ID" value="ADP40569.1"/>
    <property type="molecule type" value="Genomic_DNA"/>
</dbReference>
<dbReference type="KEGG" id="rdn:HMPREF0733_11112"/>
<evidence type="ECO:0000313" key="2">
    <source>
        <dbReference type="Proteomes" id="UP000000387"/>
    </source>
</evidence>
<evidence type="ECO:0000313" key="1">
    <source>
        <dbReference type="EMBL" id="ADP40569.1"/>
    </source>
</evidence>
<dbReference type="HOGENOM" id="CLU_2194996_0_0_11"/>
<name>E3H466_ROTDC</name>
<protein>
    <submittedName>
        <fullName evidence="1">Uncharacterized protein</fullName>
    </submittedName>
</protein>